<evidence type="ECO:0000256" key="1">
    <source>
        <dbReference type="ARBA" id="ARBA00008894"/>
    </source>
</evidence>
<feature type="domain" description="Disease resistance protein At4g27190-like leucine-rich repeats" evidence="3">
    <location>
        <begin position="75"/>
        <end position="150"/>
    </location>
</feature>
<dbReference type="GO" id="GO:0043531">
    <property type="term" value="F:ADP binding"/>
    <property type="evidence" value="ECO:0007669"/>
    <property type="project" value="InterPro"/>
</dbReference>
<dbReference type="RefSeq" id="XP_039117961.1">
    <property type="nucleotide sequence ID" value="XM_039262027.1"/>
</dbReference>
<dbReference type="InterPro" id="IPR002182">
    <property type="entry name" value="NB-ARC"/>
</dbReference>
<reference evidence="5" key="1">
    <citation type="submission" date="2025-08" db="UniProtKB">
        <authorList>
            <consortium name="RefSeq"/>
        </authorList>
    </citation>
    <scope>IDENTIFICATION</scope>
</reference>
<dbReference type="Pfam" id="PF23247">
    <property type="entry name" value="LRR_RPS2"/>
    <property type="match status" value="1"/>
</dbReference>
<evidence type="ECO:0000313" key="5">
    <source>
        <dbReference type="RefSeq" id="XP_039117961.1"/>
    </source>
</evidence>
<dbReference type="AlphaFoldDB" id="A0AB40AUL6"/>
<dbReference type="InterPro" id="IPR057135">
    <property type="entry name" value="At4g27190-like_LRR"/>
</dbReference>
<dbReference type="GeneID" id="120253804"/>
<dbReference type="PRINTS" id="PR00364">
    <property type="entry name" value="DISEASERSIST"/>
</dbReference>
<feature type="domain" description="NB-ARC" evidence="2">
    <location>
        <begin position="293"/>
        <end position="386"/>
    </location>
</feature>
<dbReference type="Gene3D" id="3.80.10.10">
    <property type="entry name" value="Ribonuclease Inhibitor"/>
    <property type="match status" value="1"/>
</dbReference>
<name>A0AB40AUL6_DIOCR</name>
<dbReference type="PANTHER" id="PTHR33463">
    <property type="entry name" value="NB-ARC DOMAIN-CONTAINING PROTEIN-RELATED"/>
    <property type="match status" value="1"/>
</dbReference>
<dbReference type="Gene3D" id="3.40.50.300">
    <property type="entry name" value="P-loop containing nucleotide triphosphate hydrolases"/>
    <property type="match status" value="1"/>
</dbReference>
<sequence>MGGQRNFKSDHALPFQNLVITNGTKINLKFLRLFDLPKLRSFIWRIEPKEVFPMLQLVQIEACHTLTSLHWVLHLPVLYVLVLKNCDAMEELIDEEVGEIEEDNTITTFPRLKYLTIVHLPKLVKISSCALDFPHLSKVHLEDCPNLKRLPFKPDIINNQGLLIKCEKKWWEMLEWDDASIQSQFCSNSTEEEEIAEFFVGNVPTEDEEIAEYFVDLAATSAHEGSPTISSFVEVREEDEKAIQFVNLFDEITHLEGEQSEVSFLELLPPKPVSKSYTIVGKKFVSNLDIAQGYLADETIGIIDIWGMGGVGKTTLLKKINQSLLDDANMVFDHVLFIEVSQNTQLEELRKEIAKKLHLAPDAGQQDIFNALETKNIVLLLDNIWGRPC</sequence>
<evidence type="ECO:0000259" key="2">
    <source>
        <dbReference type="Pfam" id="PF00931"/>
    </source>
</evidence>
<gene>
    <name evidence="5" type="primary">LOC120253804</name>
</gene>
<proteinExistence type="inferred from homology"/>
<dbReference type="SUPFAM" id="SSF52540">
    <property type="entry name" value="P-loop containing nucleoside triphosphate hydrolases"/>
    <property type="match status" value="1"/>
</dbReference>
<evidence type="ECO:0000313" key="4">
    <source>
        <dbReference type="Proteomes" id="UP001515500"/>
    </source>
</evidence>
<dbReference type="InterPro" id="IPR050905">
    <property type="entry name" value="Plant_NBS-LRR"/>
</dbReference>
<organism evidence="4 5">
    <name type="scientific">Dioscorea cayennensis subsp. rotundata</name>
    <name type="common">White Guinea yam</name>
    <name type="synonym">Dioscorea rotundata</name>
    <dbReference type="NCBI Taxonomy" id="55577"/>
    <lineage>
        <taxon>Eukaryota</taxon>
        <taxon>Viridiplantae</taxon>
        <taxon>Streptophyta</taxon>
        <taxon>Embryophyta</taxon>
        <taxon>Tracheophyta</taxon>
        <taxon>Spermatophyta</taxon>
        <taxon>Magnoliopsida</taxon>
        <taxon>Liliopsida</taxon>
        <taxon>Dioscoreales</taxon>
        <taxon>Dioscoreaceae</taxon>
        <taxon>Dioscorea</taxon>
    </lineage>
</organism>
<dbReference type="SUPFAM" id="SSF52058">
    <property type="entry name" value="L domain-like"/>
    <property type="match status" value="1"/>
</dbReference>
<dbReference type="Proteomes" id="UP001515500">
    <property type="component" value="Unplaced"/>
</dbReference>
<accession>A0AB40AUL6</accession>
<dbReference type="Pfam" id="PF00931">
    <property type="entry name" value="NB-ARC"/>
    <property type="match status" value="1"/>
</dbReference>
<evidence type="ECO:0000259" key="3">
    <source>
        <dbReference type="Pfam" id="PF23247"/>
    </source>
</evidence>
<keyword evidence="4" id="KW-1185">Reference proteome</keyword>
<protein>
    <submittedName>
        <fullName evidence="5">Disease resistance protein At4g10780</fullName>
    </submittedName>
</protein>
<comment type="similarity">
    <text evidence="1">Belongs to the disease resistance NB-LRR family.</text>
</comment>
<dbReference type="InterPro" id="IPR032675">
    <property type="entry name" value="LRR_dom_sf"/>
</dbReference>
<dbReference type="InterPro" id="IPR027417">
    <property type="entry name" value="P-loop_NTPase"/>
</dbReference>